<feature type="region of interest" description="Disordered" evidence="1">
    <location>
        <begin position="1"/>
        <end position="29"/>
    </location>
</feature>
<comment type="caution">
    <text evidence="2">The sequence shown here is derived from an EMBL/GenBank/DDBJ whole genome shotgun (WGS) entry which is preliminary data.</text>
</comment>
<organism evidence="2 3">
    <name type="scientific">Pleurotus eryngii</name>
    <name type="common">Boletus of the steppes</name>
    <dbReference type="NCBI Taxonomy" id="5323"/>
    <lineage>
        <taxon>Eukaryota</taxon>
        <taxon>Fungi</taxon>
        <taxon>Dikarya</taxon>
        <taxon>Basidiomycota</taxon>
        <taxon>Agaricomycotina</taxon>
        <taxon>Agaricomycetes</taxon>
        <taxon>Agaricomycetidae</taxon>
        <taxon>Agaricales</taxon>
        <taxon>Pleurotineae</taxon>
        <taxon>Pleurotaceae</taxon>
        <taxon>Pleurotus</taxon>
    </lineage>
</organism>
<dbReference type="AlphaFoldDB" id="A0A9P6DGW1"/>
<evidence type="ECO:0000313" key="3">
    <source>
        <dbReference type="Proteomes" id="UP000807025"/>
    </source>
</evidence>
<feature type="region of interest" description="Disordered" evidence="1">
    <location>
        <begin position="101"/>
        <end position="120"/>
    </location>
</feature>
<evidence type="ECO:0000313" key="2">
    <source>
        <dbReference type="EMBL" id="KAF9495655.1"/>
    </source>
</evidence>
<keyword evidence="3" id="KW-1185">Reference proteome</keyword>
<proteinExistence type="predicted"/>
<gene>
    <name evidence="2" type="ORF">BDN71DRAFT_862735</name>
</gene>
<evidence type="ECO:0000256" key="1">
    <source>
        <dbReference type="SAM" id="MobiDB-lite"/>
    </source>
</evidence>
<dbReference type="OrthoDB" id="3059771at2759"/>
<name>A0A9P6DGW1_PLEER</name>
<feature type="compositionally biased region" description="Low complexity" evidence="1">
    <location>
        <begin position="1"/>
        <end position="28"/>
    </location>
</feature>
<reference evidence="2" key="1">
    <citation type="submission" date="2020-11" db="EMBL/GenBank/DDBJ databases">
        <authorList>
            <consortium name="DOE Joint Genome Institute"/>
            <person name="Ahrendt S."/>
            <person name="Riley R."/>
            <person name="Andreopoulos W."/>
            <person name="Labutti K."/>
            <person name="Pangilinan J."/>
            <person name="Ruiz-Duenas F.J."/>
            <person name="Barrasa J.M."/>
            <person name="Sanchez-Garcia M."/>
            <person name="Camarero S."/>
            <person name="Miyauchi S."/>
            <person name="Serrano A."/>
            <person name="Linde D."/>
            <person name="Babiker R."/>
            <person name="Drula E."/>
            <person name="Ayuso-Fernandez I."/>
            <person name="Pacheco R."/>
            <person name="Padilla G."/>
            <person name="Ferreira P."/>
            <person name="Barriuso J."/>
            <person name="Kellner H."/>
            <person name="Castanera R."/>
            <person name="Alfaro M."/>
            <person name="Ramirez L."/>
            <person name="Pisabarro A.G."/>
            <person name="Kuo A."/>
            <person name="Tritt A."/>
            <person name="Lipzen A."/>
            <person name="He G."/>
            <person name="Yan M."/>
            <person name="Ng V."/>
            <person name="Cullen D."/>
            <person name="Martin F."/>
            <person name="Rosso M.-N."/>
            <person name="Henrissat B."/>
            <person name="Hibbett D."/>
            <person name="Martinez A.T."/>
            <person name="Grigoriev I.V."/>
        </authorList>
    </citation>
    <scope>NUCLEOTIDE SEQUENCE</scope>
    <source>
        <strain evidence="2">ATCC 90797</strain>
    </source>
</reference>
<feature type="region of interest" description="Disordered" evidence="1">
    <location>
        <begin position="223"/>
        <end position="264"/>
    </location>
</feature>
<accession>A0A9P6DGW1</accession>
<dbReference type="EMBL" id="MU154560">
    <property type="protein sequence ID" value="KAF9495655.1"/>
    <property type="molecule type" value="Genomic_DNA"/>
</dbReference>
<dbReference type="Proteomes" id="UP000807025">
    <property type="component" value="Unassembled WGS sequence"/>
</dbReference>
<feature type="region of interest" description="Disordered" evidence="1">
    <location>
        <begin position="59"/>
        <end position="80"/>
    </location>
</feature>
<sequence>MSLASSAVPFPTSPSSTSASSGSSRSSSLLAKWNRDARLSISSKSIASTQIVISAPLPLGSGVRRDSLIPRPAGGSKKRAHKEIVTNENLDIDDERARVRQRTNSEATLKPGQLEHASPSPLVSKLLHTAEDGVARDGAIAIVQARPGQAKKTLKALRDRLRIRPTRGLKTEDAVAHNEAGFLALPTNMASGSQTDICPPSPTPRQEDGMISMASHCEELVRVPVPPPDVERNGDKCNGNGDENHRDARPSSNPQRGEPKSKTVHFLLTPTDLEMKAYKEMARRPVDLSKSKSPLQQRNANLSHVSSASPAPRVVPAKAFAASAKVEASPVSATASNVLIRRDALFKPPVSLTAEQLKLGIAFYNSPHFEIWDMEDDIFVAWPAELRLEALDSDRWEFTSLIQPEILRVDLECHSKYYCKDGDHTKYPYAICDSDSWYSVKYGGAVCRDGMRSTVVPAAGIHVAAQWERTYKRRAEPIEPAVGTSARRPKSLDLPAERGWVLRFWIPIPTHLFVKRETRSFIIESKVWLVDDKRDLPHEDKALTTTAEMTISHLRREREMI</sequence>
<protein>
    <submittedName>
        <fullName evidence="2">Uncharacterized protein</fullName>
    </submittedName>
</protein>